<evidence type="ECO:0000313" key="3">
    <source>
        <dbReference type="Proteomes" id="UP001302316"/>
    </source>
</evidence>
<accession>A0AAP6JCH0</accession>
<keyword evidence="3" id="KW-1185">Reference proteome</keyword>
<comment type="caution">
    <text evidence="2">The sequence shown here is derived from an EMBL/GenBank/DDBJ whole genome shotgun (WGS) entry which is preliminary data.</text>
</comment>
<protein>
    <submittedName>
        <fullName evidence="2">ParA family protein</fullName>
    </submittedName>
</protein>
<proteinExistence type="predicted"/>
<feature type="domain" description="AAA" evidence="1">
    <location>
        <begin position="2"/>
        <end position="173"/>
    </location>
</feature>
<organism evidence="2 3">
    <name type="scientific">Natronospira elongata</name>
    <dbReference type="NCBI Taxonomy" id="3110268"/>
    <lineage>
        <taxon>Bacteria</taxon>
        <taxon>Pseudomonadati</taxon>
        <taxon>Pseudomonadota</taxon>
        <taxon>Gammaproteobacteria</taxon>
        <taxon>Natronospirales</taxon>
        <taxon>Natronospiraceae</taxon>
        <taxon>Natronospira</taxon>
    </lineage>
</organism>
<reference evidence="2 3" key="1">
    <citation type="submission" date="2023-12" db="EMBL/GenBank/DDBJ databases">
        <title>Whole-genome sequencing of halo(alkali)philic microorganisms from hypersaline lakes.</title>
        <authorList>
            <person name="Sorokin D.Y."/>
            <person name="Merkel A.Y."/>
            <person name="Messina E."/>
            <person name="Yakimov M."/>
        </authorList>
    </citation>
    <scope>NUCLEOTIDE SEQUENCE [LARGE SCALE GENOMIC DNA]</scope>
    <source>
        <strain evidence="2 3">AB-CW1</strain>
    </source>
</reference>
<gene>
    <name evidence="2" type="ORF">VCB98_00415</name>
</gene>
<dbReference type="Gene3D" id="3.40.50.300">
    <property type="entry name" value="P-loop containing nucleotide triphosphate hydrolases"/>
    <property type="match status" value="1"/>
</dbReference>
<dbReference type="Pfam" id="PF13614">
    <property type="entry name" value="AAA_31"/>
    <property type="match status" value="1"/>
</dbReference>
<dbReference type="CDD" id="cd02042">
    <property type="entry name" value="ParAB_family"/>
    <property type="match status" value="1"/>
</dbReference>
<dbReference type="InterPro" id="IPR027417">
    <property type="entry name" value="P-loop_NTPase"/>
</dbReference>
<dbReference type="PANTHER" id="PTHR13696:SF69">
    <property type="entry name" value="PLASMID PARTITIONING PROTEIN-RELATED"/>
    <property type="match status" value="1"/>
</dbReference>
<dbReference type="PANTHER" id="PTHR13696">
    <property type="entry name" value="P-LOOP CONTAINING NUCLEOSIDE TRIPHOSPHATE HYDROLASE"/>
    <property type="match status" value="1"/>
</dbReference>
<evidence type="ECO:0000313" key="2">
    <source>
        <dbReference type="EMBL" id="MEA5444280.1"/>
    </source>
</evidence>
<dbReference type="AlphaFoldDB" id="A0AAP6JCH0"/>
<dbReference type="InterPro" id="IPR050678">
    <property type="entry name" value="DNA_Partitioning_ATPase"/>
</dbReference>
<dbReference type="EMBL" id="JAYGII010000001">
    <property type="protein sequence ID" value="MEA5444280.1"/>
    <property type="molecule type" value="Genomic_DNA"/>
</dbReference>
<evidence type="ECO:0000259" key="1">
    <source>
        <dbReference type="Pfam" id="PF13614"/>
    </source>
</evidence>
<dbReference type="PIRSF" id="PIRSF009320">
    <property type="entry name" value="Nuc_binding_HP_1000"/>
    <property type="match status" value="1"/>
</dbReference>
<dbReference type="Proteomes" id="UP001302316">
    <property type="component" value="Unassembled WGS sequence"/>
</dbReference>
<dbReference type="RefSeq" id="WP_346049314.1">
    <property type="nucleotide sequence ID" value="NZ_JAYGII010000001.1"/>
</dbReference>
<dbReference type="SUPFAM" id="SSF52540">
    <property type="entry name" value="P-loop containing nucleoside triphosphate hydrolases"/>
    <property type="match status" value="1"/>
</dbReference>
<sequence length="264" mass="28942">MSIWAVANQKGGVGKTTTVISLAGSLRRRDRRVLVIDLDPHASLTSYLGLDPESTDDGVFALFQHAAGEQAAGPGRIRSAGEDGIDILPASPSLAVLDRKLGTRQGMGVILRRGLRTLAADYDHVLLDCPPMLGILMVNALAACDRLVIPVQTEFLALNGLRRMLRTLEMIGRSRGQVPDYLIVPTQFDRRTRASAQSLYTLRHEFDPHVWAQYVPVDTRFREASQLGRPLTTLEPASRGAQAYDALCRQLLEMEQTPARGMAS</sequence>
<dbReference type="InterPro" id="IPR025669">
    <property type="entry name" value="AAA_dom"/>
</dbReference>
<name>A0AAP6JCH0_9GAMM</name>